<dbReference type="OrthoDB" id="204058at2759"/>
<dbReference type="AlphaFoldDB" id="W2T734"/>
<keyword evidence="2" id="KW-1185">Reference proteome</keyword>
<name>W2T734_NECAM</name>
<organism evidence="1 2">
    <name type="scientific">Necator americanus</name>
    <name type="common">Human hookworm</name>
    <dbReference type="NCBI Taxonomy" id="51031"/>
    <lineage>
        <taxon>Eukaryota</taxon>
        <taxon>Metazoa</taxon>
        <taxon>Ecdysozoa</taxon>
        <taxon>Nematoda</taxon>
        <taxon>Chromadorea</taxon>
        <taxon>Rhabditida</taxon>
        <taxon>Rhabditina</taxon>
        <taxon>Rhabditomorpha</taxon>
        <taxon>Strongyloidea</taxon>
        <taxon>Ancylostomatidae</taxon>
        <taxon>Bunostominae</taxon>
        <taxon>Necator</taxon>
    </lineage>
</organism>
<sequence length="88" mass="10043">MAAANDSGTKVLSYPIFGLRNKYLEDADDDFLYHFGFGIKTVDIPKRRSGILKLRKGVGMEKRDINKSGMKLETWFAKSKRVEKLSEN</sequence>
<protein>
    <submittedName>
        <fullName evidence="1">Uncharacterized protein</fullName>
    </submittedName>
</protein>
<dbReference type="KEGG" id="nai:NECAME_10764"/>
<gene>
    <name evidence="1" type="ORF">NECAME_10764</name>
</gene>
<evidence type="ECO:0000313" key="2">
    <source>
        <dbReference type="Proteomes" id="UP000053676"/>
    </source>
</evidence>
<evidence type="ECO:0000313" key="1">
    <source>
        <dbReference type="EMBL" id="ETN77815.1"/>
    </source>
</evidence>
<dbReference type="Proteomes" id="UP000053676">
    <property type="component" value="Unassembled WGS sequence"/>
</dbReference>
<reference evidence="2" key="1">
    <citation type="journal article" date="2014" name="Nat. Genet.">
        <title>Genome of the human hookworm Necator americanus.</title>
        <authorList>
            <person name="Tang Y.T."/>
            <person name="Gao X."/>
            <person name="Rosa B.A."/>
            <person name="Abubucker S."/>
            <person name="Hallsworth-Pepin K."/>
            <person name="Martin J."/>
            <person name="Tyagi R."/>
            <person name="Heizer E."/>
            <person name="Zhang X."/>
            <person name="Bhonagiri-Palsikar V."/>
            <person name="Minx P."/>
            <person name="Warren W.C."/>
            <person name="Wang Q."/>
            <person name="Zhan B."/>
            <person name="Hotez P.J."/>
            <person name="Sternberg P.W."/>
            <person name="Dougall A."/>
            <person name="Gaze S.T."/>
            <person name="Mulvenna J."/>
            <person name="Sotillo J."/>
            <person name="Ranganathan S."/>
            <person name="Rabelo E.M."/>
            <person name="Wilson R.K."/>
            <person name="Felgner P.L."/>
            <person name="Bethony J."/>
            <person name="Hawdon J.M."/>
            <person name="Gasser R.B."/>
            <person name="Loukas A."/>
            <person name="Mitreva M."/>
        </authorList>
    </citation>
    <scope>NUCLEOTIDE SEQUENCE [LARGE SCALE GENOMIC DNA]</scope>
</reference>
<proteinExistence type="predicted"/>
<dbReference type="EMBL" id="KI660149">
    <property type="protein sequence ID" value="ETN77815.1"/>
    <property type="molecule type" value="Genomic_DNA"/>
</dbReference>
<accession>W2T734</accession>